<dbReference type="EMBL" id="JABFTP020000165">
    <property type="protein sequence ID" value="KAL3285164.1"/>
    <property type="molecule type" value="Genomic_DNA"/>
</dbReference>
<proteinExistence type="inferred from homology"/>
<accession>A0ABD2P2P8</accession>
<evidence type="ECO:0000256" key="5">
    <source>
        <dbReference type="ARBA" id="ARBA00023128"/>
    </source>
</evidence>
<keyword evidence="6" id="KW-0687">Ribonucleoprotein</keyword>
<dbReference type="InterPro" id="IPR019368">
    <property type="entry name" value="Ribosomal_mS29"/>
</dbReference>
<evidence type="ECO:0000256" key="2">
    <source>
        <dbReference type="ARBA" id="ARBA00009863"/>
    </source>
</evidence>
<reference evidence="8 9" key="1">
    <citation type="journal article" date="2021" name="BMC Biol.">
        <title>Horizontally acquired antibacterial genes associated with adaptive radiation of ladybird beetles.</title>
        <authorList>
            <person name="Li H.S."/>
            <person name="Tang X.F."/>
            <person name="Huang Y.H."/>
            <person name="Xu Z.Y."/>
            <person name="Chen M.L."/>
            <person name="Du X.Y."/>
            <person name="Qiu B.Y."/>
            <person name="Chen P.T."/>
            <person name="Zhang W."/>
            <person name="Slipinski A."/>
            <person name="Escalona H.E."/>
            <person name="Waterhouse R.M."/>
            <person name="Zwick A."/>
            <person name="Pang H."/>
        </authorList>
    </citation>
    <scope>NUCLEOTIDE SEQUENCE [LARGE SCALE GENOMIC DNA]</scope>
    <source>
        <strain evidence="8">SYSU2018</strain>
    </source>
</reference>
<keyword evidence="9" id="KW-1185">Reference proteome</keyword>
<comment type="similarity">
    <text evidence="2">Belongs to the mitochondrion-specific ribosomal protein mS29 family.</text>
</comment>
<evidence type="ECO:0000256" key="6">
    <source>
        <dbReference type="ARBA" id="ARBA00023274"/>
    </source>
</evidence>
<comment type="caution">
    <text evidence="8">The sequence shown here is derived from an EMBL/GenBank/DDBJ whole genome shotgun (WGS) entry which is preliminary data.</text>
</comment>
<evidence type="ECO:0000313" key="8">
    <source>
        <dbReference type="EMBL" id="KAL3285164.1"/>
    </source>
</evidence>
<evidence type="ECO:0000313" key="9">
    <source>
        <dbReference type="Proteomes" id="UP001516400"/>
    </source>
</evidence>
<evidence type="ECO:0000256" key="1">
    <source>
        <dbReference type="ARBA" id="ARBA00004173"/>
    </source>
</evidence>
<organism evidence="8 9">
    <name type="scientific">Cryptolaemus montrouzieri</name>
    <dbReference type="NCBI Taxonomy" id="559131"/>
    <lineage>
        <taxon>Eukaryota</taxon>
        <taxon>Metazoa</taxon>
        <taxon>Ecdysozoa</taxon>
        <taxon>Arthropoda</taxon>
        <taxon>Hexapoda</taxon>
        <taxon>Insecta</taxon>
        <taxon>Pterygota</taxon>
        <taxon>Neoptera</taxon>
        <taxon>Endopterygota</taxon>
        <taxon>Coleoptera</taxon>
        <taxon>Polyphaga</taxon>
        <taxon>Cucujiformia</taxon>
        <taxon>Coccinelloidea</taxon>
        <taxon>Coccinellidae</taxon>
        <taxon>Scymninae</taxon>
        <taxon>Scymnini</taxon>
        <taxon>Cryptolaemus</taxon>
    </lineage>
</organism>
<keyword evidence="4" id="KW-0689">Ribosomal protein</keyword>
<keyword evidence="5" id="KW-0496">Mitochondrion</keyword>
<dbReference type="PANTHER" id="PTHR12810:SF0">
    <property type="entry name" value="SMALL RIBOSOMAL SUBUNIT PROTEIN MS29"/>
    <property type="match status" value="1"/>
</dbReference>
<dbReference type="AlphaFoldDB" id="A0ABD2P2P8"/>
<gene>
    <name evidence="8" type="ORF">HHI36_019283</name>
</gene>
<dbReference type="PANTHER" id="PTHR12810">
    <property type="entry name" value="MITOCHONDRIAL 28S RIBOSOMAL PROTEIN S29"/>
    <property type="match status" value="1"/>
</dbReference>
<keyword evidence="3" id="KW-0809">Transit peptide</keyword>
<dbReference type="GO" id="GO:0005840">
    <property type="term" value="C:ribosome"/>
    <property type="evidence" value="ECO:0007669"/>
    <property type="project" value="UniProtKB-KW"/>
</dbReference>
<protein>
    <recommendedName>
        <fullName evidence="7">Small ribosomal subunit protein mS29</fullName>
    </recommendedName>
</protein>
<evidence type="ECO:0000256" key="3">
    <source>
        <dbReference type="ARBA" id="ARBA00022946"/>
    </source>
</evidence>
<dbReference type="PRINTS" id="PR01716">
    <property type="entry name" value="DEATHASSOCP3"/>
</dbReference>
<sequence>MLQSIFRECIIKSDIRLLSTVANIQLKERSPNFRCSESNPVNHTVDNLAQFYKIPKEDEKQLFSHGGLTKTFKTHCQTFNETCIMIRKPALDIINSLKHIDYSKPAYRFVIYGSNGSGRSLSLAHVVHYGYKAGFLLVHVPWVGDWMRRCKESSVSTLDESLTDLNLDAALWLTHFKNQNSHFLKEEQFKMSRDYDWNKREKILKGAPLSELIDFGISRVKYASQCVVVLADEIKKLSTSGICKTLVLIDGFNAFFHSNTRIFKEKKQIVPPNKVTLTKPFLNLTNFDWTNAAVVLCLDGIAIGQMDSPSEMPRYLLGKEGFEHVDPFVPIPVNNYNEKEFISCLEYYKDRKWIQQYYPELEKELAFVSNSNPFRLLEIVASL</sequence>
<name>A0ABD2P2P8_9CUCU</name>
<dbReference type="Proteomes" id="UP001516400">
    <property type="component" value="Unassembled WGS sequence"/>
</dbReference>
<dbReference type="GO" id="GO:1990904">
    <property type="term" value="C:ribonucleoprotein complex"/>
    <property type="evidence" value="ECO:0007669"/>
    <property type="project" value="UniProtKB-KW"/>
</dbReference>
<dbReference type="Pfam" id="PF10236">
    <property type="entry name" value="DAP3"/>
    <property type="match status" value="1"/>
</dbReference>
<dbReference type="GO" id="GO:0005739">
    <property type="term" value="C:mitochondrion"/>
    <property type="evidence" value="ECO:0007669"/>
    <property type="project" value="UniProtKB-SubCell"/>
</dbReference>
<evidence type="ECO:0000256" key="7">
    <source>
        <dbReference type="ARBA" id="ARBA00035140"/>
    </source>
</evidence>
<dbReference type="InterPro" id="IPR008092">
    <property type="entry name" value="Ribosomal_mS29_met"/>
</dbReference>
<evidence type="ECO:0000256" key="4">
    <source>
        <dbReference type="ARBA" id="ARBA00022980"/>
    </source>
</evidence>
<comment type="subcellular location">
    <subcellularLocation>
        <location evidence="1">Mitochondrion</location>
    </subcellularLocation>
</comment>